<feature type="chain" id="PRO_5041949408" description="ShKT domain-containing protein" evidence="1">
    <location>
        <begin position="20"/>
        <end position="184"/>
    </location>
</feature>
<keyword evidence="3" id="KW-1185">Reference proteome</keyword>
<dbReference type="AlphaFoldDB" id="A0AAD9PRZ6"/>
<keyword evidence="1" id="KW-0732">Signal</keyword>
<accession>A0AAD9PRZ6</accession>
<feature type="signal peptide" evidence="1">
    <location>
        <begin position="1"/>
        <end position="19"/>
    </location>
</feature>
<evidence type="ECO:0000256" key="1">
    <source>
        <dbReference type="SAM" id="SignalP"/>
    </source>
</evidence>
<evidence type="ECO:0000313" key="3">
    <source>
        <dbReference type="Proteomes" id="UP001249851"/>
    </source>
</evidence>
<evidence type="ECO:0008006" key="4">
    <source>
        <dbReference type="Google" id="ProtNLM"/>
    </source>
</evidence>
<dbReference type="EMBL" id="JARQWQ010000160">
    <property type="protein sequence ID" value="KAK2547976.1"/>
    <property type="molecule type" value="Genomic_DNA"/>
</dbReference>
<reference evidence="2" key="2">
    <citation type="journal article" date="2023" name="Science">
        <title>Genomic signatures of disease resistance in endangered staghorn corals.</title>
        <authorList>
            <person name="Vollmer S.V."/>
            <person name="Selwyn J.D."/>
            <person name="Despard B.A."/>
            <person name="Roesel C.L."/>
        </authorList>
    </citation>
    <scope>NUCLEOTIDE SEQUENCE</scope>
    <source>
        <strain evidence="2">K2</strain>
    </source>
</reference>
<gene>
    <name evidence="2" type="ORF">P5673_031920</name>
</gene>
<dbReference type="Proteomes" id="UP001249851">
    <property type="component" value="Unassembled WGS sequence"/>
</dbReference>
<protein>
    <recommendedName>
        <fullName evidence="4">ShKT domain-containing protein</fullName>
    </recommendedName>
</protein>
<evidence type="ECO:0000313" key="2">
    <source>
        <dbReference type="EMBL" id="KAK2547976.1"/>
    </source>
</evidence>
<proteinExistence type="predicted"/>
<sequence>MDRLLWACLALLMFCYVQSFTIRDYLRQRELRPLSDERMRDSSSYAREPTLRDLNELSETQLRALLDEGKNAEILVIVPSYHMQRLKCVQKRTILASSNTLQNIAGGRVNIVSESPDYNYRIMNTAGEGPEKPPIAPIVVCKDEDLEHCKNLKMLCDYEDKENRYQLSIAYTKKYCRKTCAMFN</sequence>
<comment type="caution">
    <text evidence="2">The sequence shown here is derived from an EMBL/GenBank/DDBJ whole genome shotgun (WGS) entry which is preliminary data.</text>
</comment>
<name>A0AAD9PRZ6_ACRCE</name>
<reference evidence="2" key="1">
    <citation type="journal article" date="2023" name="G3 (Bethesda)">
        <title>Whole genome assembly and annotation of the endangered Caribbean coral Acropora cervicornis.</title>
        <authorList>
            <person name="Selwyn J.D."/>
            <person name="Vollmer S.V."/>
        </authorList>
    </citation>
    <scope>NUCLEOTIDE SEQUENCE</scope>
    <source>
        <strain evidence="2">K2</strain>
    </source>
</reference>
<organism evidence="2 3">
    <name type="scientific">Acropora cervicornis</name>
    <name type="common">Staghorn coral</name>
    <dbReference type="NCBI Taxonomy" id="6130"/>
    <lineage>
        <taxon>Eukaryota</taxon>
        <taxon>Metazoa</taxon>
        <taxon>Cnidaria</taxon>
        <taxon>Anthozoa</taxon>
        <taxon>Hexacorallia</taxon>
        <taxon>Scleractinia</taxon>
        <taxon>Astrocoeniina</taxon>
        <taxon>Acroporidae</taxon>
        <taxon>Acropora</taxon>
    </lineage>
</organism>